<sequence>MKIGILTQPLQTNYGGLLQAYALQTVLKRMGYKAWTINRPYKKVSLLRRIFSYLKRMIFSAFKTKSYIIRVWPTDKESKLIAQNTNRFIKENIQVTEPIYSLNNFSSLKKYEFDAYIVGSDQVWRPSYSPNISNYFLDFLTEKDKVKRIAYAASFGVDNWEFNDIQTSLCAALAKKFDAISVREDSAKDLCKDYFGVKAELVLDPTMLCTKDDYIELIKKDSTPASKGTLMTYILDRSHEKEEIISKVAKEFDLLPFSTLPQSKYAEVGAKNIKHCIFPPVTEWLRGFLDASYVVTDSFHGTVFSIIFNKPFITIGNSERGITRFTSLLNMFGLEDRLISFPSELTKELMHKNIDYIRIEELLKNKRTSSLNFLSKVLKNNYE</sequence>
<keyword evidence="3" id="KW-1185">Reference proteome</keyword>
<accession>A0ABN6Z1C7</accession>
<organism evidence="2 3">
    <name type="scientific">Bacteroides sedimenti</name>
    <dbReference type="NCBI Taxonomy" id="2136147"/>
    <lineage>
        <taxon>Bacteria</taxon>
        <taxon>Pseudomonadati</taxon>
        <taxon>Bacteroidota</taxon>
        <taxon>Bacteroidia</taxon>
        <taxon>Bacteroidales</taxon>
        <taxon>Bacteroidaceae</taxon>
        <taxon>Bacteroides</taxon>
    </lineage>
</organism>
<name>A0ABN6Z1C7_9BACE</name>
<dbReference type="InterPro" id="IPR007345">
    <property type="entry name" value="Polysacch_pyruvyl_Trfase"/>
</dbReference>
<dbReference type="Pfam" id="PF04230">
    <property type="entry name" value="PS_pyruv_trans"/>
    <property type="match status" value="1"/>
</dbReference>
<evidence type="ECO:0000313" key="2">
    <source>
        <dbReference type="EMBL" id="BEG97879.1"/>
    </source>
</evidence>
<evidence type="ECO:0000259" key="1">
    <source>
        <dbReference type="Pfam" id="PF04230"/>
    </source>
</evidence>
<reference evidence="2 3" key="1">
    <citation type="submission" date="2023-04" db="EMBL/GenBank/DDBJ databases">
        <title>Draft genome sequence of acteroides sedimenti strain YN3PY1.</title>
        <authorList>
            <person name="Yoshida N."/>
        </authorList>
    </citation>
    <scope>NUCLEOTIDE SEQUENCE [LARGE SCALE GENOMIC DNA]</scope>
    <source>
        <strain evidence="2 3">YN3PY1</strain>
    </source>
</reference>
<gene>
    <name evidence="2" type="ORF">BSYN_01440</name>
</gene>
<proteinExistence type="predicted"/>
<dbReference type="EMBL" id="AP028055">
    <property type="protein sequence ID" value="BEG97879.1"/>
    <property type="molecule type" value="Genomic_DNA"/>
</dbReference>
<dbReference type="Proteomes" id="UP001496674">
    <property type="component" value="Chromosome"/>
</dbReference>
<evidence type="ECO:0000313" key="3">
    <source>
        <dbReference type="Proteomes" id="UP001496674"/>
    </source>
</evidence>
<dbReference type="RefSeq" id="WP_353332333.1">
    <property type="nucleotide sequence ID" value="NZ_AP028055.1"/>
</dbReference>
<feature type="domain" description="Polysaccharide pyruvyl transferase" evidence="1">
    <location>
        <begin position="13"/>
        <end position="318"/>
    </location>
</feature>
<protein>
    <submittedName>
        <fullName evidence="2">MurB family protein</fullName>
    </submittedName>
</protein>